<name>F9S759_9VIBR</name>
<evidence type="ECO:0000313" key="1">
    <source>
        <dbReference type="EMBL" id="EGU31946.1"/>
    </source>
</evidence>
<accession>F9S759</accession>
<evidence type="ECO:0000313" key="2">
    <source>
        <dbReference type="Proteomes" id="UP000004605"/>
    </source>
</evidence>
<reference evidence="1 2" key="1">
    <citation type="journal article" date="2012" name="Int. J. Syst. Evol. Microbiol.">
        <title>Vibrio caribbeanicus sp. nov., isolated from the marine sponge Scleritoderma cyanea.</title>
        <authorList>
            <person name="Hoffmann M."/>
            <person name="Monday S.R."/>
            <person name="Allard M.W."/>
            <person name="Strain E.A."/>
            <person name="Whittaker P."/>
            <person name="Naum M."/>
            <person name="McCarthy P.J."/>
            <person name="Lopez J.V."/>
            <person name="Fischer M."/>
            <person name="Brown E.W."/>
        </authorList>
    </citation>
    <scope>NUCLEOTIDE SEQUENCE [LARGE SCALE GENOMIC DNA]</scope>
    <source>
        <strain evidence="1 2">ATCC 700023</strain>
    </source>
</reference>
<organism evidence="1 2">
    <name type="scientific">Vibrio ichthyoenteri ATCC 700023</name>
    <dbReference type="NCBI Taxonomy" id="870968"/>
    <lineage>
        <taxon>Bacteria</taxon>
        <taxon>Pseudomonadati</taxon>
        <taxon>Pseudomonadota</taxon>
        <taxon>Gammaproteobacteria</taxon>
        <taxon>Vibrionales</taxon>
        <taxon>Vibrionaceae</taxon>
        <taxon>Vibrio</taxon>
    </lineage>
</organism>
<protein>
    <submittedName>
        <fullName evidence="1">Uncharacterized protein</fullName>
    </submittedName>
</protein>
<dbReference type="EMBL" id="AFWF01000284">
    <property type="protein sequence ID" value="EGU31946.1"/>
    <property type="molecule type" value="Genomic_DNA"/>
</dbReference>
<sequence length="52" mass="6465">MPFFYLLKLTFKIKKEPQKRLFFLQTVSKKAWNSRGKRRFLFVLGKKYYRMG</sequence>
<dbReference type="Proteomes" id="UP000004605">
    <property type="component" value="Unassembled WGS sequence"/>
</dbReference>
<proteinExistence type="predicted"/>
<dbReference type="AlphaFoldDB" id="F9S759"/>
<comment type="caution">
    <text evidence="1">The sequence shown here is derived from an EMBL/GenBank/DDBJ whole genome shotgun (WGS) entry which is preliminary data.</text>
</comment>
<keyword evidence="2" id="KW-1185">Reference proteome</keyword>
<gene>
    <name evidence="1" type="ORF">VII00023_07819</name>
</gene>